<dbReference type="Proteomes" id="UP000003806">
    <property type="component" value="Chromosome"/>
</dbReference>
<dbReference type="RefSeq" id="WP_008523054.1">
    <property type="nucleotide sequence ID" value="NZ_CM001376.1"/>
</dbReference>
<feature type="chain" id="PRO_5003540861" evidence="1">
    <location>
        <begin position="26"/>
        <end position="554"/>
    </location>
</feature>
<dbReference type="PROSITE" id="PS51494">
    <property type="entry name" value="SPOIVB"/>
    <property type="match status" value="1"/>
</dbReference>
<dbReference type="AlphaFoldDB" id="H0UL53"/>
<dbReference type="Pfam" id="PF05580">
    <property type="entry name" value="Peptidase_S55"/>
    <property type="match status" value="1"/>
</dbReference>
<accession>H0UL53</accession>
<evidence type="ECO:0000313" key="3">
    <source>
        <dbReference type="EMBL" id="EHM13412.1"/>
    </source>
</evidence>
<protein>
    <submittedName>
        <fullName evidence="3">SpoIVB peptidase S55</fullName>
    </submittedName>
</protein>
<name>H0UL53_9BACT</name>
<dbReference type="EMBL" id="CM001376">
    <property type="protein sequence ID" value="EHM13412.1"/>
    <property type="molecule type" value="Genomic_DNA"/>
</dbReference>
<organism evidence="3 4">
    <name type="scientific">Jonquetella anthropi DSM 22815</name>
    <dbReference type="NCBI Taxonomy" id="885272"/>
    <lineage>
        <taxon>Bacteria</taxon>
        <taxon>Thermotogati</taxon>
        <taxon>Synergistota</taxon>
        <taxon>Synergistia</taxon>
        <taxon>Synergistales</taxon>
        <taxon>Dethiosulfovibrionaceae</taxon>
        <taxon>Jonquetella</taxon>
    </lineage>
</organism>
<evidence type="ECO:0000256" key="1">
    <source>
        <dbReference type="SAM" id="SignalP"/>
    </source>
</evidence>
<keyword evidence="1" id="KW-0732">Signal</keyword>
<dbReference type="InterPro" id="IPR008763">
    <property type="entry name" value="Peptidase_S55"/>
</dbReference>
<evidence type="ECO:0000259" key="2">
    <source>
        <dbReference type="PROSITE" id="PS51494"/>
    </source>
</evidence>
<dbReference type="HOGENOM" id="CLU_023510_0_0_0"/>
<keyword evidence="4" id="KW-1185">Reference proteome</keyword>
<feature type="domain" description="Peptidase S55" evidence="2">
    <location>
        <begin position="1"/>
        <end position="148"/>
    </location>
</feature>
<dbReference type="OrthoDB" id="9765242at2"/>
<reference evidence="3 4" key="1">
    <citation type="submission" date="2011-11" db="EMBL/GenBank/DDBJ databases">
        <title>The Noncontiguous Finished genome of Jonquetella anthropi DSM 22815.</title>
        <authorList>
            <consortium name="US DOE Joint Genome Institute (JGI-PGF)"/>
            <person name="Lucas S."/>
            <person name="Copeland A."/>
            <person name="Lapidus A."/>
            <person name="Glavina del Rio T."/>
            <person name="Dalin E."/>
            <person name="Tice H."/>
            <person name="Bruce D."/>
            <person name="Goodwin L."/>
            <person name="Pitluck S."/>
            <person name="Peters L."/>
            <person name="Mikhailova N."/>
            <person name="Held B."/>
            <person name="Kyrpides N."/>
            <person name="Mavromatis K."/>
            <person name="Ivanova N."/>
            <person name="Markowitz V."/>
            <person name="Cheng J.-F."/>
            <person name="Hugenholtz P."/>
            <person name="Woyke T."/>
            <person name="Wu D."/>
            <person name="Gronow S."/>
            <person name="Wellnitz S."/>
            <person name="Brambilla E."/>
            <person name="Klenk H.-P."/>
            <person name="Eisen J.A."/>
        </authorList>
    </citation>
    <scope>NUCLEOTIDE SEQUENCE [LARGE SCALE GENOMIC DNA]</scope>
    <source>
        <strain evidence="3 4">DSM 22815</strain>
    </source>
</reference>
<sequence>MTLLRKIAAVLAAVLCLTLSAAAWASPFIPDEPIIKVSQLKRGMKGYAKTAVPGNKIVSFPVEVLDVVTSPTRPRHLVLLRASGDVIKKLGGIAAGMSGSPVYFGGKLAGAIGYNWSFSDHDLTEMTPIEEMMSVFDYPESDMAGPLGKKPLAGPLTVSGLSSRALQRLSSRLGVSVQAGLSGSEVKGAATNVRLRPGDPISVLLAWGDVDVEETGTVSAVSRDGRFLAFGHEVKNFGAVRLPVSTAKIHHIIPSMDVPFKLASPGQLIGTATQDRIEGVGGWFGRFSPAMSVSIRLKDKSQNLNVFRRFQMAPIPALLPTLLPDVLAGVIDSELNRVGPGTAKITLSLNGKNFYPGWKWDDVIADSQSMSDLLASRVTALVDAVSQNPFSDLHPLGVTLDVDVTPETNVLYLEKVEVKPETAAPGERVTVSVTMRPRRGKPTVKKFDFVVPEDWEGSCTVLARGGQLDNEAADSGSEGSSRPSSLKEFLADLTDAERSCEVIVSLEGDETPSDKSAQEIRRTKMSEGTMRVFRSEYSVDGSLSVPLVIGPKGK</sequence>
<dbReference type="eggNOG" id="COG1044">
    <property type="taxonomic scope" value="Bacteria"/>
</dbReference>
<evidence type="ECO:0000313" key="4">
    <source>
        <dbReference type="Proteomes" id="UP000003806"/>
    </source>
</evidence>
<dbReference type="STRING" id="885272.JonanDRAFT_1041"/>
<proteinExistence type="predicted"/>
<gene>
    <name evidence="3" type="ORF">JonanDRAFT_1041</name>
</gene>
<feature type="signal peptide" evidence="1">
    <location>
        <begin position="1"/>
        <end position="25"/>
    </location>
</feature>